<evidence type="ECO:0000313" key="5">
    <source>
        <dbReference type="Proteomes" id="UP000243342"/>
    </source>
</evidence>
<dbReference type="PANTHER" id="PTHR14218:SF15">
    <property type="entry name" value="TRIPEPTIDYL-PEPTIDASE 1"/>
    <property type="match status" value="1"/>
</dbReference>
<sequence>MRFRPPGIRTAAAATVAALAAAALSVPAAHAATAQDAGSGHAVRLTPSALKKLSGKYTPRADGTPGLVAAARHSTSAAVSTRDAAAAGSGAKSTAAATGAAPSASTSTGFTVKSSWETPRGAANTLALGGTKDWAAIFSGGTVARYGADGKPVWQRDSHSLFADWQVKPTNSYQDEEYAPVLYQGYNPYQPSSVGQHPFAQADFNGDGTADIAVAYDVGDNPPRPFTTPGSDLHSGTFISILDGRTGTMLWHTLLPGTVGSLTTQHGQLIVADTTGPNWDTNPVKEQGDSRSSLLAYSFRRTGSTLSGKTAWTYSTQAPWALWSDVEPAGKNRIAAGWSDTPMGLGNPRPPAGHAVVIDTATGKTVTDTKTPGYPRMVRQSPDGKHLLVVEQNDPYDAVRWDLSSIDPGTGTRSVLATRSGTIPEAFEVNAGAKHGQAQYAVAELGINADLSDGQSTVSGWDAHGRTLWSHTTASSLGGPNAPTLSLTADGGNVYAAVADPAPESRTNPEAPEHAQLLAYAADGGAQVWHKDGAVVGDQITPYRNGLLTVGYDDTAYQLDPAKGTATAQPLLGDVYAAISVDLNGDGVKDLVLGGQSHGVFAVNGRSLGQTHPDILWDRPVSAAVRQLKLADVVDSKGRTSERIVAATSTGFAVLEKRGGSLDADVDTGTFQAGVAVAGGHVLASGDALGAYTADGKKTWSYRPAGTDGKKVAYAVPATADGRIYLEYGGFRTQAGTGTSDPAPTAVALDASDGHQLWSEKPTGDSAAWIEQQAGVYASPDIPGAGGHGVAFAFGGDKPAAAKQQVQIVNGATGTVVRSDDSVGSATFTGFTSSPTVGLVEMHTAELSVYPADGSAQYNVHTLAGLYQGTFAKTAGGKEVLAAGAGGILRYNTPLPNNWPTINSSNGQTFAQDGSEVHPLDLGSTGATDLIAVQRDWAAYNLSQNVGGYAANSSSIDHYRHGVAVLQASDTAPATTAKASKQSQAAAETGATSGSDPIAVRTLPVGHGVTSMHINKTVVVRPGTSNADETTPGYSPQQIRKRLGLTGDGSGQTVAISIAYDYPNARADLNHFAAHFNLPQTCDSVPSGTDCFDFQQVYADGTKPAADANWNEEAALDIEWSHAAAPKAKIILVEGKDSTAQGLYQAVDKAATYKPAAVNNSWGMSEFSEESFYDGHCKITGSVCTQSTGDAGYPANYSSTNPFTLAVGGTRLQLDADGNTTGETAWASTGGGLSYFAKRPAYQDGTQPSAYRATPDVSFDADPNTGVAVYTSAAGQAQWLQVGGTSLSSPIWAGILASTDQLRTADGKQPLAVAGPNGDTLHRAVYGLGTALSDVTSGSNGACGTECTAGTGYDTVTGLGSPLPGIDKALAEK</sequence>
<accession>A0A1J7BLJ0</accession>
<dbReference type="PANTHER" id="PTHR14218">
    <property type="entry name" value="PROTEASE S8 TRIPEPTIDYL PEPTIDASE I CLN2"/>
    <property type="match status" value="1"/>
</dbReference>
<feature type="chain" id="PRO_5009643330" description="Peptidase S53 domain-containing protein" evidence="2">
    <location>
        <begin position="32"/>
        <end position="1373"/>
    </location>
</feature>
<dbReference type="InterPro" id="IPR036852">
    <property type="entry name" value="Peptidase_S8/S53_dom_sf"/>
</dbReference>
<dbReference type="Gene3D" id="3.40.50.200">
    <property type="entry name" value="Peptidase S8/S53 domain"/>
    <property type="match status" value="1"/>
</dbReference>
<feature type="signal peptide" evidence="2">
    <location>
        <begin position="1"/>
        <end position="31"/>
    </location>
</feature>
<dbReference type="PROSITE" id="PS51695">
    <property type="entry name" value="SEDOLISIN"/>
    <property type="match status" value="1"/>
</dbReference>
<feature type="region of interest" description="Disordered" evidence="1">
    <location>
        <begin position="95"/>
        <end position="115"/>
    </location>
</feature>
<feature type="domain" description="Peptidase S53" evidence="3">
    <location>
        <begin position="1033"/>
        <end position="1373"/>
    </location>
</feature>
<protein>
    <recommendedName>
        <fullName evidence="3">Peptidase S53 domain-containing protein</fullName>
    </recommendedName>
</protein>
<proteinExistence type="predicted"/>
<dbReference type="GO" id="GO:0004252">
    <property type="term" value="F:serine-type endopeptidase activity"/>
    <property type="evidence" value="ECO:0007669"/>
    <property type="project" value="InterPro"/>
</dbReference>
<dbReference type="InterPro" id="IPR011047">
    <property type="entry name" value="Quinoprotein_ADH-like_sf"/>
</dbReference>
<dbReference type="InterPro" id="IPR015943">
    <property type="entry name" value="WD40/YVTN_repeat-like_dom_sf"/>
</dbReference>
<dbReference type="GO" id="GO:0008240">
    <property type="term" value="F:tripeptidyl-peptidase activity"/>
    <property type="evidence" value="ECO:0007669"/>
    <property type="project" value="TreeGrafter"/>
</dbReference>
<evidence type="ECO:0000256" key="1">
    <source>
        <dbReference type="SAM" id="MobiDB-lite"/>
    </source>
</evidence>
<reference evidence="4 5" key="1">
    <citation type="submission" date="2016-10" db="EMBL/GenBank/DDBJ databases">
        <title>Genome sequence of Streptomyces gilvigriseus MUSC 26.</title>
        <authorList>
            <person name="Lee L.-H."/>
            <person name="Ser H.-L."/>
        </authorList>
    </citation>
    <scope>NUCLEOTIDE SEQUENCE [LARGE SCALE GENOMIC DNA]</scope>
    <source>
        <strain evidence="4 5">MUSC 26</strain>
    </source>
</reference>
<dbReference type="EMBL" id="MLCF01000002">
    <property type="protein sequence ID" value="OIV39469.1"/>
    <property type="molecule type" value="Genomic_DNA"/>
</dbReference>
<dbReference type="RefSeq" id="WP_071654672.1">
    <property type="nucleotide sequence ID" value="NZ_MLCF01000002.1"/>
</dbReference>
<dbReference type="InterPro" id="IPR050819">
    <property type="entry name" value="Tripeptidyl-peptidase_I"/>
</dbReference>
<dbReference type="GO" id="GO:0006508">
    <property type="term" value="P:proteolysis"/>
    <property type="evidence" value="ECO:0007669"/>
    <property type="project" value="InterPro"/>
</dbReference>
<dbReference type="InterPro" id="IPR011044">
    <property type="entry name" value="Quino_amine_DH_bsu"/>
</dbReference>
<keyword evidence="2" id="KW-0732">Signal</keyword>
<dbReference type="Gene3D" id="2.40.10.480">
    <property type="match status" value="1"/>
</dbReference>
<feature type="compositionally biased region" description="Low complexity" evidence="1">
    <location>
        <begin position="975"/>
        <end position="987"/>
    </location>
</feature>
<evidence type="ECO:0000313" key="4">
    <source>
        <dbReference type="EMBL" id="OIV39469.1"/>
    </source>
</evidence>
<comment type="caution">
    <text evidence="4">The sequence shown here is derived from an EMBL/GenBank/DDBJ whole genome shotgun (WGS) entry which is preliminary data.</text>
</comment>
<dbReference type="SUPFAM" id="SSF50969">
    <property type="entry name" value="YVTN repeat-like/Quinoprotein amine dehydrogenase"/>
    <property type="match status" value="1"/>
</dbReference>
<dbReference type="SUPFAM" id="SSF52743">
    <property type="entry name" value="Subtilisin-like"/>
    <property type="match status" value="1"/>
</dbReference>
<dbReference type="OrthoDB" id="3883291at2"/>
<organism evidence="4 5">
    <name type="scientific">Mangrovactinospora gilvigrisea</name>
    <dbReference type="NCBI Taxonomy" id="1428644"/>
    <lineage>
        <taxon>Bacteria</taxon>
        <taxon>Bacillati</taxon>
        <taxon>Actinomycetota</taxon>
        <taxon>Actinomycetes</taxon>
        <taxon>Kitasatosporales</taxon>
        <taxon>Streptomycetaceae</taxon>
        <taxon>Mangrovactinospora</taxon>
    </lineage>
</organism>
<dbReference type="Proteomes" id="UP000243342">
    <property type="component" value="Unassembled WGS sequence"/>
</dbReference>
<evidence type="ECO:0000256" key="2">
    <source>
        <dbReference type="SAM" id="SignalP"/>
    </source>
</evidence>
<dbReference type="STRING" id="1428644.BIV57_01145"/>
<dbReference type="CDD" id="cd04056">
    <property type="entry name" value="Peptidases_S53"/>
    <property type="match status" value="1"/>
</dbReference>
<dbReference type="InterPro" id="IPR030400">
    <property type="entry name" value="Sedolisin_dom"/>
</dbReference>
<gene>
    <name evidence="4" type="ORF">BIV57_01145</name>
</gene>
<dbReference type="Gene3D" id="2.130.10.10">
    <property type="entry name" value="YVTN repeat-like/Quinoprotein amine dehydrogenase"/>
    <property type="match status" value="1"/>
</dbReference>
<feature type="compositionally biased region" description="Low complexity" evidence="1">
    <location>
        <begin position="95"/>
        <end position="109"/>
    </location>
</feature>
<name>A0A1J7BLJ0_9ACTN</name>
<keyword evidence="5" id="KW-1185">Reference proteome</keyword>
<dbReference type="SUPFAM" id="SSF50998">
    <property type="entry name" value="Quinoprotein alcohol dehydrogenase-like"/>
    <property type="match status" value="1"/>
</dbReference>
<feature type="region of interest" description="Disordered" evidence="1">
    <location>
        <begin position="975"/>
        <end position="999"/>
    </location>
</feature>
<evidence type="ECO:0000259" key="3">
    <source>
        <dbReference type="PROSITE" id="PS51695"/>
    </source>
</evidence>